<dbReference type="Proteomes" id="UP000274661">
    <property type="component" value="Unassembled WGS sequence"/>
</dbReference>
<evidence type="ECO:0000259" key="1">
    <source>
        <dbReference type="Pfam" id="PF07486"/>
    </source>
</evidence>
<keyword evidence="2" id="KW-0378">Hydrolase</keyword>
<dbReference type="Gene3D" id="1.10.10.2520">
    <property type="entry name" value="Cell wall hydrolase SleB, domain 1"/>
    <property type="match status" value="1"/>
</dbReference>
<name>A0A3S0EPG1_9SPHN</name>
<keyword evidence="3" id="KW-1185">Reference proteome</keyword>
<sequence>MAALLAGGLGLTAGAAPVAGSERSVAVPLAPVQQARLVAATSGEQASVGQATGSQAERINAALPFSAAPIQSARAFALSGSATDHDRALTCLTQAVYYEAATEPLAGRRAVAQVVLNRMRHPAFPKSVCGVVYQGASRPGCQFSFVCDGSLWRAPAPAAWAAAQSVAAAALAGYVEASVGQATHYHADYVAPRWAPLLAKISKIGAHIFYRWPGAWGTAAAFTGRYAGEPADPASLRPALRPGVGAGPQAPLVLAAAEAAKGPPVARAEQDVGGLLDTSKGWTLNIPLPAESGSAAARIAALQDRPAPTQTPAAAIAVASAAPLSGGGN</sequence>
<evidence type="ECO:0000313" key="3">
    <source>
        <dbReference type="Proteomes" id="UP000274661"/>
    </source>
</evidence>
<comment type="caution">
    <text evidence="2">The sequence shown here is derived from an EMBL/GenBank/DDBJ whole genome shotgun (WGS) entry which is preliminary data.</text>
</comment>
<dbReference type="EMBL" id="RWJF01000001">
    <property type="protein sequence ID" value="RST32103.1"/>
    <property type="molecule type" value="Genomic_DNA"/>
</dbReference>
<dbReference type="InterPro" id="IPR011105">
    <property type="entry name" value="Cell_wall_hydrolase_SleB"/>
</dbReference>
<evidence type="ECO:0000313" key="2">
    <source>
        <dbReference type="EMBL" id="RST32103.1"/>
    </source>
</evidence>
<gene>
    <name evidence="2" type="ORF">HMF7854_03750</name>
</gene>
<dbReference type="Pfam" id="PF07486">
    <property type="entry name" value="Hydrolase_2"/>
    <property type="match status" value="1"/>
</dbReference>
<feature type="domain" description="Cell wall hydrolase SleB" evidence="1">
    <location>
        <begin position="103"/>
        <end position="210"/>
    </location>
</feature>
<dbReference type="OrthoDB" id="9785345at2"/>
<accession>A0A3S0EPG1</accession>
<dbReference type="AlphaFoldDB" id="A0A3S0EPG1"/>
<dbReference type="InterPro" id="IPR042047">
    <property type="entry name" value="SleB_dom1"/>
</dbReference>
<dbReference type="GO" id="GO:0016787">
    <property type="term" value="F:hydrolase activity"/>
    <property type="evidence" value="ECO:0007669"/>
    <property type="project" value="UniProtKB-KW"/>
</dbReference>
<protein>
    <submittedName>
        <fullName evidence="2">Cell wall hydrolase</fullName>
    </submittedName>
</protein>
<proteinExistence type="predicted"/>
<organism evidence="2 3">
    <name type="scientific">Sphingomonas ginkgonis</name>
    <dbReference type="NCBI Taxonomy" id="2315330"/>
    <lineage>
        <taxon>Bacteria</taxon>
        <taxon>Pseudomonadati</taxon>
        <taxon>Pseudomonadota</taxon>
        <taxon>Alphaproteobacteria</taxon>
        <taxon>Sphingomonadales</taxon>
        <taxon>Sphingomonadaceae</taxon>
        <taxon>Sphingomonas</taxon>
    </lineage>
</organism>
<reference evidence="2 3" key="1">
    <citation type="submission" date="2018-12" db="EMBL/GenBank/DDBJ databases">
        <title>Sphingomonas sp. HMF7854 Genome sequencing and assembly.</title>
        <authorList>
            <person name="Cha I."/>
            <person name="Kang H."/>
            <person name="Kim H."/>
            <person name="Kang J."/>
            <person name="Joh K."/>
        </authorList>
    </citation>
    <scope>NUCLEOTIDE SEQUENCE [LARGE SCALE GENOMIC DNA]</scope>
    <source>
        <strain evidence="2 3">HMF7854</strain>
    </source>
</reference>